<feature type="transmembrane region" description="Helical" evidence="2">
    <location>
        <begin position="6"/>
        <end position="23"/>
    </location>
</feature>
<dbReference type="SUPFAM" id="SSF48452">
    <property type="entry name" value="TPR-like"/>
    <property type="match status" value="1"/>
</dbReference>
<dbReference type="InterPro" id="IPR011990">
    <property type="entry name" value="TPR-like_helical_dom_sf"/>
</dbReference>
<feature type="repeat" description="TPR" evidence="1">
    <location>
        <begin position="184"/>
        <end position="217"/>
    </location>
</feature>
<comment type="caution">
    <text evidence="3">The sequence shown here is derived from an EMBL/GenBank/DDBJ whole genome shotgun (WGS) entry which is preliminary data.</text>
</comment>
<accession>A0A2N1UNW3</accession>
<dbReference type="InterPro" id="IPR019734">
    <property type="entry name" value="TPR_rpt"/>
</dbReference>
<keyword evidence="2" id="KW-1133">Transmembrane helix</keyword>
<sequence length="264" mass="31856">MFINILFIFIILISFGIILKIIIPKFPRLSLIEIENLPKEQQVETKKEIIKNRLERKLEEKYKKILHFLRFLKPFNEKIKKFFSKLREKFLILEQKYILKYKHLIKKEPELVQDKIKNLFIQGKELIEKKEFKKAESFFIEIISFDSKNIEAYKQLAEIYFQQNDYDHTKEILYFIQKLDINNETVSAQLGIIHKTLGEHESAINNFKKALLLTPNNPRNLDLLIEEYIIIKNQFLAEKVLKKLKEVNPENQKIKEFEERIKKM</sequence>
<reference evidence="3 4" key="1">
    <citation type="journal article" date="2017" name="ISME J.">
        <title>Potential for microbial H2 and metal transformations associated with novel bacteria and archaea in deep terrestrial subsurface sediments.</title>
        <authorList>
            <person name="Hernsdorf A.W."/>
            <person name="Amano Y."/>
            <person name="Miyakawa K."/>
            <person name="Ise K."/>
            <person name="Suzuki Y."/>
            <person name="Anantharaman K."/>
            <person name="Probst A."/>
            <person name="Burstein D."/>
            <person name="Thomas B.C."/>
            <person name="Banfield J.F."/>
        </authorList>
    </citation>
    <scope>NUCLEOTIDE SEQUENCE [LARGE SCALE GENOMIC DNA]</scope>
    <source>
        <strain evidence="3">HGW-Kuenenbacteria-1</strain>
    </source>
</reference>
<dbReference type="EMBL" id="PGYQ01000002">
    <property type="protein sequence ID" value="PKL72556.1"/>
    <property type="molecule type" value="Genomic_DNA"/>
</dbReference>
<evidence type="ECO:0000313" key="3">
    <source>
        <dbReference type="EMBL" id="PKL72556.1"/>
    </source>
</evidence>
<dbReference type="SMART" id="SM00028">
    <property type="entry name" value="TPR"/>
    <property type="match status" value="3"/>
</dbReference>
<dbReference type="Gene3D" id="1.25.40.10">
    <property type="entry name" value="Tetratricopeptide repeat domain"/>
    <property type="match status" value="2"/>
</dbReference>
<dbReference type="Pfam" id="PF13181">
    <property type="entry name" value="TPR_8"/>
    <property type="match status" value="1"/>
</dbReference>
<proteinExistence type="predicted"/>
<keyword evidence="2" id="KW-0472">Membrane</keyword>
<evidence type="ECO:0000256" key="2">
    <source>
        <dbReference type="SAM" id="Phobius"/>
    </source>
</evidence>
<dbReference type="AlphaFoldDB" id="A0A2N1UNW3"/>
<gene>
    <name evidence="3" type="ORF">CVV26_00910</name>
</gene>
<organism evidence="3 4">
    <name type="scientific">Candidatus Kuenenbacteria bacterium HGW-Kuenenbacteria-1</name>
    <dbReference type="NCBI Taxonomy" id="2013812"/>
    <lineage>
        <taxon>Bacteria</taxon>
        <taxon>Candidatus Kueneniibacteriota</taxon>
    </lineage>
</organism>
<keyword evidence="2" id="KW-0812">Transmembrane</keyword>
<keyword evidence="1" id="KW-0802">TPR repeat</keyword>
<name>A0A2N1UNW3_9BACT</name>
<dbReference type="Proteomes" id="UP000233414">
    <property type="component" value="Unassembled WGS sequence"/>
</dbReference>
<evidence type="ECO:0000313" key="4">
    <source>
        <dbReference type="Proteomes" id="UP000233414"/>
    </source>
</evidence>
<dbReference type="PROSITE" id="PS50005">
    <property type="entry name" value="TPR"/>
    <property type="match status" value="1"/>
</dbReference>
<protein>
    <submittedName>
        <fullName evidence="3">Uncharacterized protein</fullName>
    </submittedName>
</protein>
<evidence type="ECO:0000256" key="1">
    <source>
        <dbReference type="PROSITE-ProRule" id="PRU00339"/>
    </source>
</evidence>